<reference evidence="4" key="1">
    <citation type="submission" date="2021-01" db="EMBL/GenBank/DDBJ databases">
        <title>Whole genome shotgun sequence of Virgisporangium ochraceum NBRC 16418.</title>
        <authorList>
            <person name="Komaki H."/>
            <person name="Tamura T."/>
        </authorList>
    </citation>
    <scope>NUCLEOTIDE SEQUENCE</scope>
    <source>
        <strain evidence="4">NBRC 16418</strain>
    </source>
</reference>
<gene>
    <name evidence="4" type="ORF">Voc01_040290</name>
</gene>
<evidence type="ECO:0000313" key="5">
    <source>
        <dbReference type="Proteomes" id="UP000635606"/>
    </source>
</evidence>
<organism evidence="4 5">
    <name type="scientific">Virgisporangium ochraceum</name>
    <dbReference type="NCBI Taxonomy" id="65505"/>
    <lineage>
        <taxon>Bacteria</taxon>
        <taxon>Bacillati</taxon>
        <taxon>Actinomycetota</taxon>
        <taxon>Actinomycetes</taxon>
        <taxon>Micromonosporales</taxon>
        <taxon>Micromonosporaceae</taxon>
        <taxon>Virgisporangium</taxon>
    </lineage>
</organism>
<dbReference type="SUPFAM" id="SSF53335">
    <property type="entry name" value="S-adenosyl-L-methionine-dependent methyltransferases"/>
    <property type="match status" value="1"/>
</dbReference>
<evidence type="ECO:0000313" key="4">
    <source>
        <dbReference type="EMBL" id="GIJ69112.1"/>
    </source>
</evidence>
<dbReference type="AlphaFoldDB" id="A0A8J3ZUA1"/>
<evidence type="ECO:0000259" key="3">
    <source>
        <dbReference type="Pfam" id="PF13649"/>
    </source>
</evidence>
<feature type="domain" description="Methyltransferase" evidence="3">
    <location>
        <begin position="44"/>
        <end position="141"/>
    </location>
</feature>
<keyword evidence="5" id="KW-1185">Reference proteome</keyword>
<dbReference type="InterPro" id="IPR029063">
    <property type="entry name" value="SAM-dependent_MTases_sf"/>
</dbReference>
<dbReference type="PANTHER" id="PTHR44942">
    <property type="entry name" value="METHYLTRANSF_11 DOMAIN-CONTAINING PROTEIN"/>
    <property type="match status" value="1"/>
</dbReference>
<dbReference type="Pfam" id="PF13649">
    <property type="entry name" value="Methyltransf_25"/>
    <property type="match status" value="1"/>
</dbReference>
<dbReference type="InterPro" id="IPR051052">
    <property type="entry name" value="Diverse_substrate_MTase"/>
</dbReference>
<sequence>MSEPVLRGFSGDVAQNYARFRRGYPSPVVDALAEAFALDRTDVVVDLGCGTGQLTLPLAGRVRAAVGVDPEPDMLRLAGTAARHAGVRNASWMVGFDSDLPALGALLGPGTVAAVTAAVAIHWMDQAALFAAARPLLRRGGGVAVVTNGAPLWLQDSDWSRTLRGVLEAWTARDVGWACGTDEGSRAGYRDAMAAAGYTTGETRVEYEAELDLDGIIGGMFSAMSAVDVSDPYRRNDFEARVRAALAPRTRFVEHVTVVVQTGTLG</sequence>
<dbReference type="RefSeq" id="WP_239160339.1">
    <property type="nucleotide sequence ID" value="NZ_BOPH01000054.1"/>
</dbReference>
<accession>A0A8J3ZUA1</accession>
<name>A0A8J3ZUA1_9ACTN</name>
<dbReference type="EMBL" id="BOPH01000054">
    <property type="protein sequence ID" value="GIJ69112.1"/>
    <property type="molecule type" value="Genomic_DNA"/>
</dbReference>
<keyword evidence="2" id="KW-0808">Transferase</keyword>
<dbReference type="PANTHER" id="PTHR44942:SF4">
    <property type="entry name" value="METHYLTRANSFERASE TYPE 11 DOMAIN-CONTAINING PROTEIN"/>
    <property type="match status" value="1"/>
</dbReference>
<dbReference type="InterPro" id="IPR041698">
    <property type="entry name" value="Methyltransf_25"/>
</dbReference>
<comment type="caution">
    <text evidence="4">The sequence shown here is derived from an EMBL/GenBank/DDBJ whole genome shotgun (WGS) entry which is preliminary data.</text>
</comment>
<dbReference type="GO" id="GO:0008168">
    <property type="term" value="F:methyltransferase activity"/>
    <property type="evidence" value="ECO:0007669"/>
    <property type="project" value="UniProtKB-KW"/>
</dbReference>
<dbReference type="CDD" id="cd02440">
    <property type="entry name" value="AdoMet_MTases"/>
    <property type="match status" value="1"/>
</dbReference>
<dbReference type="GO" id="GO:0032259">
    <property type="term" value="P:methylation"/>
    <property type="evidence" value="ECO:0007669"/>
    <property type="project" value="UniProtKB-KW"/>
</dbReference>
<evidence type="ECO:0000256" key="1">
    <source>
        <dbReference type="ARBA" id="ARBA00022603"/>
    </source>
</evidence>
<dbReference type="Proteomes" id="UP000635606">
    <property type="component" value="Unassembled WGS sequence"/>
</dbReference>
<evidence type="ECO:0000256" key="2">
    <source>
        <dbReference type="ARBA" id="ARBA00022679"/>
    </source>
</evidence>
<protein>
    <submittedName>
        <fullName evidence="4">Methyltransferase</fullName>
    </submittedName>
</protein>
<keyword evidence="1 4" id="KW-0489">Methyltransferase</keyword>
<dbReference type="Gene3D" id="3.40.50.150">
    <property type="entry name" value="Vaccinia Virus protein VP39"/>
    <property type="match status" value="1"/>
</dbReference>
<proteinExistence type="predicted"/>